<sequence length="232" mass="25579">FIFRIDEIAVHPHASPIYTPQGSWVPGTNPGSNVLVNKGVSGRYWFCDGRHIYQAPHVPQLAPYDIFSVYYSGGSGFWVLKGVDATKPPPHDGWHLLSFDHDQTNHSSYLTNAGTQPTLKCSQPGQQWARMLLPDIYHAIGETTVEGWGGLKGELGILLALFALSVSCEHVEALLPHVFVEGKWMTHDFPHGRQHKRGVVVHVHPCPATWAGGSTPADLAAYENGKFGNYFD</sequence>
<dbReference type="AlphaFoldDB" id="A0A6A6AAY4"/>
<dbReference type="Proteomes" id="UP000799771">
    <property type="component" value="Unassembled WGS sequence"/>
</dbReference>
<dbReference type="GeneID" id="54412449"/>
<reference evidence="1" key="1">
    <citation type="journal article" date="2020" name="Stud. Mycol.">
        <title>101 Dothideomycetes genomes: a test case for predicting lifestyles and emergence of pathogens.</title>
        <authorList>
            <person name="Haridas S."/>
            <person name="Albert R."/>
            <person name="Binder M."/>
            <person name="Bloem J."/>
            <person name="Labutti K."/>
            <person name="Salamov A."/>
            <person name="Andreopoulos B."/>
            <person name="Baker S."/>
            <person name="Barry K."/>
            <person name="Bills G."/>
            <person name="Bluhm B."/>
            <person name="Cannon C."/>
            <person name="Castanera R."/>
            <person name="Culley D."/>
            <person name="Daum C."/>
            <person name="Ezra D."/>
            <person name="Gonzalez J."/>
            <person name="Henrissat B."/>
            <person name="Kuo A."/>
            <person name="Liang C."/>
            <person name="Lipzen A."/>
            <person name="Lutzoni F."/>
            <person name="Magnuson J."/>
            <person name="Mondo S."/>
            <person name="Nolan M."/>
            <person name="Ohm R."/>
            <person name="Pangilinan J."/>
            <person name="Park H.-J."/>
            <person name="Ramirez L."/>
            <person name="Alfaro M."/>
            <person name="Sun H."/>
            <person name="Tritt A."/>
            <person name="Yoshinaga Y."/>
            <person name="Zwiers L.-H."/>
            <person name="Turgeon B."/>
            <person name="Goodwin S."/>
            <person name="Spatafora J."/>
            <person name="Crous P."/>
            <person name="Grigoriev I."/>
        </authorList>
    </citation>
    <scope>NUCLEOTIDE SEQUENCE</scope>
    <source>
        <strain evidence="1">CBS 119687</strain>
    </source>
</reference>
<name>A0A6A6AAY4_9PLEO</name>
<feature type="non-terminal residue" evidence="1">
    <location>
        <position position="1"/>
    </location>
</feature>
<evidence type="ECO:0000313" key="1">
    <source>
        <dbReference type="EMBL" id="KAF2128224.1"/>
    </source>
</evidence>
<organism evidence="1 2">
    <name type="scientific">Dothidotthia symphoricarpi CBS 119687</name>
    <dbReference type="NCBI Taxonomy" id="1392245"/>
    <lineage>
        <taxon>Eukaryota</taxon>
        <taxon>Fungi</taxon>
        <taxon>Dikarya</taxon>
        <taxon>Ascomycota</taxon>
        <taxon>Pezizomycotina</taxon>
        <taxon>Dothideomycetes</taxon>
        <taxon>Pleosporomycetidae</taxon>
        <taxon>Pleosporales</taxon>
        <taxon>Dothidotthiaceae</taxon>
        <taxon>Dothidotthia</taxon>
    </lineage>
</organism>
<evidence type="ECO:0000313" key="2">
    <source>
        <dbReference type="Proteomes" id="UP000799771"/>
    </source>
</evidence>
<keyword evidence="2" id="KW-1185">Reference proteome</keyword>
<dbReference type="OrthoDB" id="5243686at2759"/>
<gene>
    <name evidence="1" type="ORF">P153DRAFT_405569</name>
</gene>
<dbReference type="EMBL" id="ML977509">
    <property type="protein sequence ID" value="KAF2128224.1"/>
    <property type="molecule type" value="Genomic_DNA"/>
</dbReference>
<protein>
    <submittedName>
        <fullName evidence="1">Uncharacterized protein</fullName>
    </submittedName>
</protein>
<proteinExistence type="predicted"/>
<accession>A0A6A6AAY4</accession>
<dbReference type="RefSeq" id="XP_033522613.1">
    <property type="nucleotide sequence ID" value="XM_033672017.1"/>
</dbReference>